<dbReference type="Pfam" id="PF19187">
    <property type="entry name" value="HTH_PafC"/>
    <property type="match status" value="1"/>
</dbReference>
<dbReference type="PANTHER" id="PTHR34580">
    <property type="match status" value="1"/>
</dbReference>
<dbReference type="InterPro" id="IPR051534">
    <property type="entry name" value="CBASS_pafABC_assoc_protein"/>
</dbReference>
<evidence type="ECO:0000259" key="3">
    <source>
        <dbReference type="Pfam" id="PF25583"/>
    </source>
</evidence>
<dbReference type="PIRSF" id="PIRSF016838">
    <property type="entry name" value="PafC"/>
    <property type="match status" value="1"/>
</dbReference>
<dbReference type="PANTHER" id="PTHR34580:SF1">
    <property type="entry name" value="PROTEIN PAFC"/>
    <property type="match status" value="1"/>
</dbReference>
<protein>
    <submittedName>
        <fullName evidence="4">Protein PafC</fullName>
    </submittedName>
</protein>
<dbReference type="PROSITE" id="PS52050">
    <property type="entry name" value="WYL"/>
    <property type="match status" value="1"/>
</dbReference>
<dbReference type="Proteomes" id="UP000187035">
    <property type="component" value="Unassembled WGS sequence"/>
</dbReference>
<feature type="domain" description="WCX" evidence="3">
    <location>
        <begin position="270"/>
        <end position="331"/>
    </location>
</feature>
<name>A0A854DC62_ACTNA</name>
<accession>A0A854DC62</accession>
<dbReference type="InterPro" id="IPR028349">
    <property type="entry name" value="PafC-like"/>
</dbReference>
<gene>
    <name evidence="4" type="ORF">BKH33_02080</name>
</gene>
<organism evidence="4 5">
    <name type="scientific">Actinomyces naeslundii</name>
    <dbReference type="NCBI Taxonomy" id="1655"/>
    <lineage>
        <taxon>Bacteria</taxon>
        <taxon>Bacillati</taxon>
        <taxon>Actinomycetota</taxon>
        <taxon>Actinomycetes</taxon>
        <taxon>Actinomycetales</taxon>
        <taxon>Actinomycetaceae</taxon>
        <taxon>Actinomyces</taxon>
    </lineage>
</organism>
<dbReference type="RefSeq" id="WP_003782847.1">
    <property type="nucleotide sequence ID" value="NZ_CP066049.1"/>
</dbReference>
<proteinExistence type="predicted"/>
<feature type="domain" description="PafC HTH" evidence="2">
    <location>
        <begin position="8"/>
        <end position="125"/>
    </location>
</feature>
<dbReference type="InterPro" id="IPR026881">
    <property type="entry name" value="WYL_dom"/>
</dbReference>
<comment type="caution">
    <text evidence="4">The sequence shown here is derived from an EMBL/GenBank/DDBJ whole genome shotgun (WGS) entry which is preliminary data.</text>
</comment>
<dbReference type="InterPro" id="IPR057727">
    <property type="entry name" value="WCX_dom"/>
</dbReference>
<dbReference type="InterPro" id="IPR043839">
    <property type="entry name" value="PafC_HTH"/>
</dbReference>
<evidence type="ECO:0000313" key="5">
    <source>
        <dbReference type="Proteomes" id="UP000187035"/>
    </source>
</evidence>
<dbReference type="GeneID" id="64256716"/>
<dbReference type="Pfam" id="PF13280">
    <property type="entry name" value="WYL"/>
    <property type="match status" value="1"/>
</dbReference>
<dbReference type="EMBL" id="MSRR01000003">
    <property type="protein sequence ID" value="OMG38577.1"/>
    <property type="molecule type" value="Genomic_DNA"/>
</dbReference>
<evidence type="ECO:0000313" key="4">
    <source>
        <dbReference type="EMBL" id="OMG38577.1"/>
    </source>
</evidence>
<reference evidence="4 5" key="1">
    <citation type="submission" date="2016-12" db="EMBL/GenBank/DDBJ databases">
        <title>Genomic comparison of strains in the 'Actinomyces naeslundii' group.</title>
        <authorList>
            <person name="Mughal S.R."/>
            <person name="Do T."/>
            <person name="Gilbert S.C."/>
            <person name="Witherden E.A."/>
            <person name="Didelot X."/>
            <person name="Beighton D."/>
        </authorList>
    </citation>
    <scope>NUCLEOTIDE SEQUENCE [LARGE SCALE GENOMIC DNA]</scope>
    <source>
        <strain evidence="4 5">NCTC 10301</strain>
    </source>
</reference>
<sequence length="339" mass="36499">MPRVSASDQLTRLLALPAWVADNPGVSIKEAAEHFGVAPAVIERDVNTLWVSGLPGGLHGDLVDFDASDFEAGRLRLSEPLGLDRPVRLTRQEAISLLMALRVLADLLADDEASAPVIASTQQAVTDLLTAGASDDADTQADVRVGLSTGPVSEHADRCGHTAQVLAAVRSALRDRRRLHLAYVSATDTPSERDVDPITLESDGSHMTLVAWCLSAKAERSFRLDRITSVEVLDVPSVRHRAPRRKHRSSIDRSVGEGPRATLTLLPTGRWLAEQIPCVSQEEVDGGLRVVVEGRDRVWLIGLVLSAGRHLIAVEPADLAHDATEAAQQALNSYDTDAE</sequence>
<feature type="domain" description="WYL" evidence="1">
    <location>
        <begin position="164"/>
        <end position="232"/>
    </location>
</feature>
<evidence type="ECO:0000259" key="2">
    <source>
        <dbReference type="Pfam" id="PF19187"/>
    </source>
</evidence>
<dbReference type="Pfam" id="PF25583">
    <property type="entry name" value="WCX"/>
    <property type="match status" value="1"/>
</dbReference>
<evidence type="ECO:0000259" key="1">
    <source>
        <dbReference type="Pfam" id="PF13280"/>
    </source>
</evidence>
<dbReference type="AlphaFoldDB" id="A0A854DC62"/>